<dbReference type="GeneID" id="94375059"/>
<dbReference type="Proteomes" id="UP000824334">
    <property type="component" value="Chromosome"/>
</dbReference>
<reference evidence="1 2" key="1">
    <citation type="submission" date="2021-07" db="EMBL/GenBank/DDBJ databases">
        <title>Isolation and characterization of bacteria from a gold mining with a capacity of golden bioaccumulation.</title>
        <authorList>
            <person name="Yang X.J."/>
        </authorList>
    </citation>
    <scope>NUCLEOTIDE SEQUENCE [LARGE SCALE GENOMIC DNA]</scope>
    <source>
        <strain evidence="1 2">Au29</strain>
    </source>
</reference>
<gene>
    <name evidence="1" type="ORF">KWG56_07270</name>
</gene>
<evidence type="ECO:0008006" key="3">
    <source>
        <dbReference type="Google" id="ProtNLM"/>
    </source>
</evidence>
<evidence type="ECO:0000313" key="1">
    <source>
        <dbReference type="EMBL" id="QYC11745.1"/>
    </source>
</evidence>
<proteinExistence type="predicted"/>
<dbReference type="RefSeq" id="WP_219354272.1">
    <property type="nucleotide sequence ID" value="NZ_CP080034.1"/>
</dbReference>
<evidence type="ECO:0000313" key="2">
    <source>
        <dbReference type="Proteomes" id="UP000824334"/>
    </source>
</evidence>
<dbReference type="EMBL" id="CP080034">
    <property type="protein sequence ID" value="QYC11745.1"/>
    <property type="molecule type" value="Genomic_DNA"/>
</dbReference>
<name>A0ABX8TP44_9CAUL</name>
<organism evidence="1 2">
    <name type="scientific">Brevundimonas nasdae</name>
    <dbReference type="NCBI Taxonomy" id="172043"/>
    <lineage>
        <taxon>Bacteria</taxon>
        <taxon>Pseudomonadati</taxon>
        <taxon>Pseudomonadota</taxon>
        <taxon>Alphaproteobacteria</taxon>
        <taxon>Caulobacterales</taxon>
        <taxon>Caulobacteraceae</taxon>
        <taxon>Brevundimonas</taxon>
    </lineage>
</organism>
<accession>A0ABX8TP44</accession>
<sequence>MAAAGAWTQPKGQGQVIVKYEDMRADEGFDPSGDTLSLLARRRDAAVGLFAEYGLTDRLTLQLKADWQSGEDAFVDYEGRGPVELGLTWKAWRDDHNAVSLYAGYAEAGEGRNAGYAAPGVGGHDWEMRVSAGRSLKAGDRLGLDSAFVEVQAARRLRSDLPDETRADFTVGGRFGGHWMVMGQAFGGAADGGARWASIEGSLVRDLGEWSVQAGWRETVAGRETPIARGFTLAIWRRF</sequence>
<keyword evidence="2" id="KW-1185">Reference proteome</keyword>
<protein>
    <recommendedName>
        <fullName evidence="3">Autotransporter domain-containing protein</fullName>
    </recommendedName>
</protein>